<feature type="transmembrane region" description="Helical" evidence="1">
    <location>
        <begin position="89"/>
        <end position="109"/>
    </location>
</feature>
<name>A0A1P9WW71_9BACT</name>
<feature type="transmembrane region" description="Helical" evidence="1">
    <location>
        <begin position="65"/>
        <end position="82"/>
    </location>
</feature>
<evidence type="ECO:0000256" key="1">
    <source>
        <dbReference type="SAM" id="Phobius"/>
    </source>
</evidence>
<keyword evidence="1" id="KW-1133">Transmembrane helix</keyword>
<dbReference type="RefSeq" id="WP_077131060.1">
    <property type="nucleotide sequence ID" value="NZ_CP014263.1"/>
</dbReference>
<dbReference type="AlphaFoldDB" id="A0A1P9WW71"/>
<evidence type="ECO:0000313" key="3">
    <source>
        <dbReference type="Proteomes" id="UP000187941"/>
    </source>
</evidence>
<gene>
    <name evidence="2" type="ORF">AWR27_09980</name>
</gene>
<reference evidence="2 3" key="1">
    <citation type="submission" date="2016-01" db="EMBL/GenBank/DDBJ databases">
        <authorList>
            <person name="Oliw E.H."/>
        </authorList>
    </citation>
    <scope>NUCLEOTIDE SEQUENCE [LARGE SCALE GENOMIC DNA]</scope>
    <source>
        <strain evidence="2 3">DY10</strain>
    </source>
</reference>
<proteinExistence type="predicted"/>
<keyword evidence="3" id="KW-1185">Reference proteome</keyword>
<keyword evidence="1" id="KW-0472">Membrane</keyword>
<dbReference type="KEGG" id="smon:AWR27_09980"/>
<feature type="transmembrane region" description="Helical" evidence="1">
    <location>
        <begin position="35"/>
        <end position="59"/>
    </location>
</feature>
<organism evidence="2 3">
    <name type="scientific">Spirosoma montaniterrae</name>
    <dbReference type="NCBI Taxonomy" id="1178516"/>
    <lineage>
        <taxon>Bacteria</taxon>
        <taxon>Pseudomonadati</taxon>
        <taxon>Bacteroidota</taxon>
        <taxon>Cytophagia</taxon>
        <taxon>Cytophagales</taxon>
        <taxon>Cytophagaceae</taxon>
        <taxon>Spirosoma</taxon>
    </lineage>
</organism>
<dbReference type="OrthoDB" id="963220at2"/>
<evidence type="ECO:0000313" key="2">
    <source>
        <dbReference type="EMBL" id="AQG79626.1"/>
    </source>
</evidence>
<sequence>MATLAQSTYTHPQTETLNWLSTYKQFAEKADFNRAGWAATILTVQGCLLSPVALLTMFYFGGGDWQLLVCNLCFLLALVPILSAQSMKYVFPAFAVSAVVHLGIMLMNVL</sequence>
<keyword evidence="1" id="KW-0812">Transmembrane</keyword>
<accession>A0A1P9WW71</accession>
<dbReference type="EMBL" id="CP014263">
    <property type="protein sequence ID" value="AQG79626.1"/>
    <property type="molecule type" value="Genomic_DNA"/>
</dbReference>
<dbReference type="Proteomes" id="UP000187941">
    <property type="component" value="Chromosome"/>
</dbReference>
<protein>
    <submittedName>
        <fullName evidence="2">Uncharacterized protein</fullName>
    </submittedName>
</protein>